<dbReference type="InterPro" id="IPR007367">
    <property type="entry name" value="DUF433"/>
</dbReference>
<organism evidence="2 3">
    <name type="scientific">Jiella flava</name>
    <dbReference type="NCBI Taxonomy" id="2816857"/>
    <lineage>
        <taxon>Bacteria</taxon>
        <taxon>Pseudomonadati</taxon>
        <taxon>Pseudomonadota</taxon>
        <taxon>Alphaproteobacteria</taxon>
        <taxon>Hyphomicrobiales</taxon>
        <taxon>Aurantimonadaceae</taxon>
        <taxon>Jiella</taxon>
    </lineage>
</organism>
<dbReference type="Pfam" id="PF13411">
    <property type="entry name" value="MerR_1"/>
    <property type="match status" value="1"/>
</dbReference>
<name>A0A939G206_9HYPH</name>
<dbReference type="InterPro" id="IPR036388">
    <property type="entry name" value="WH-like_DNA-bd_sf"/>
</dbReference>
<dbReference type="SUPFAM" id="SSF46955">
    <property type="entry name" value="Putative DNA-binding domain"/>
    <property type="match status" value="1"/>
</dbReference>
<evidence type="ECO:0000313" key="2">
    <source>
        <dbReference type="EMBL" id="MBO0663599.1"/>
    </source>
</evidence>
<dbReference type="Pfam" id="PF04255">
    <property type="entry name" value="DUF433"/>
    <property type="match status" value="1"/>
</dbReference>
<evidence type="ECO:0000259" key="1">
    <source>
        <dbReference type="Pfam" id="PF13411"/>
    </source>
</evidence>
<evidence type="ECO:0000313" key="3">
    <source>
        <dbReference type="Proteomes" id="UP000664122"/>
    </source>
</evidence>
<dbReference type="InterPro" id="IPR009061">
    <property type="entry name" value="DNA-bd_dom_put_sf"/>
</dbReference>
<sequence length="213" mass="24004">MNKVNGKAVVAAFTEDQAERLTGVSCRQLRYWVRTNFFLPSIESGRHENAIRLYSFRDLVSLRVLAELRNTRRISLQHLRGVKERLSHLGDDLWAKTTLYVLGKEVVFVNPETKVKESVISGQGVLEIPLKVVTGDMKQAVAALRQRDEELLGTFAQHRGRAHNQLVVAGTRIPVRSIKAFADDGCSVDQILREYPTLTRVDVEAAIHYEPAV</sequence>
<protein>
    <submittedName>
        <fullName evidence="2">DUF433 domain-containing protein</fullName>
    </submittedName>
</protein>
<keyword evidence="3" id="KW-1185">Reference proteome</keyword>
<dbReference type="EMBL" id="JAFMPP010000011">
    <property type="protein sequence ID" value="MBO0663599.1"/>
    <property type="molecule type" value="Genomic_DNA"/>
</dbReference>
<gene>
    <name evidence="2" type="ORF">J1C48_13505</name>
</gene>
<dbReference type="InterPro" id="IPR009057">
    <property type="entry name" value="Homeodomain-like_sf"/>
</dbReference>
<dbReference type="AlphaFoldDB" id="A0A939G206"/>
<dbReference type="Gene3D" id="1.10.1660.10">
    <property type="match status" value="1"/>
</dbReference>
<feature type="domain" description="HTH merR-type" evidence="1">
    <location>
        <begin position="16"/>
        <end position="83"/>
    </location>
</feature>
<dbReference type="InterPro" id="IPR000551">
    <property type="entry name" value="MerR-type_HTH_dom"/>
</dbReference>
<dbReference type="GO" id="GO:0003677">
    <property type="term" value="F:DNA binding"/>
    <property type="evidence" value="ECO:0007669"/>
    <property type="project" value="InterPro"/>
</dbReference>
<dbReference type="Proteomes" id="UP000664122">
    <property type="component" value="Unassembled WGS sequence"/>
</dbReference>
<accession>A0A939G206</accession>
<dbReference type="GO" id="GO:0006355">
    <property type="term" value="P:regulation of DNA-templated transcription"/>
    <property type="evidence" value="ECO:0007669"/>
    <property type="project" value="InterPro"/>
</dbReference>
<dbReference type="Gene3D" id="1.10.10.10">
    <property type="entry name" value="Winged helix-like DNA-binding domain superfamily/Winged helix DNA-binding domain"/>
    <property type="match status" value="1"/>
</dbReference>
<comment type="caution">
    <text evidence="2">The sequence shown here is derived from an EMBL/GenBank/DDBJ whole genome shotgun (WGS) entry which is preliminary data.</text>
</comment>
<dbReference type="SUPFAM" id="SSF46689">
    <property type="entry name" value="Homeodomain-like"/>
    <property type="match status" value="1"/>
</dbReference>
<dbReference type="RefSeq" id="WP_207258439.1">
    <property type="nucleotide sequence ID" value="NZ_JAFMPP010000011.1"/>
</dbReference>
<proteinExistence type="predicted"/>
<reference evidence="2" key="1">
    <citation type="submission" date="2021-03" db="EMBL/GenBank/DDBJ databases">
        <title>Whole genome sequence of Jiella sp. CQZ9-1.</title>
        <authorList>
            <person name="Tuo L."/>
        </authorList>
    </citation>
    <scope>NUCLEOTIDE SEQUENCE</scope>
    <source>
        <strain evidence="2">CQZ9-1</strain>
    </source>
</reference>